<accession>A0A0G0WGK1</accession>
<proteinExistence type="predicted"/>
<dbReference type="Proteomes" id="UP000034601">
    <property type="component" value="Unassembled WGS sequence"/>
</dbReference>
<comment type="caution">
    <text evidence="2">The sequence shown here is derived from an EMBL/GenBank/DDBJ whole genome shotgun (WGS) entry which is preliminary data.</text>
</comment>
<keyword evidence="1" id="KW-1133">Transmembrane helix</keyword>
<evidence type="ECO:0000313" key="2">
    <source>
        <dbReference type="EMBL" id="KKR83425.1"/>
    </source>
</evidence>
<organism evidence="2 3">
    <name type="scientific">Candidatus Daviesbacteria bacterium GW2011_GWA2_40_9</name>
    <dbReference type="NCBI Taxonomy" id="1618424"/>
    <lineage>
        <taxon>Bacteria</taxon>
        <taxon>Candidatus Daviesiibacteriota</taxon>
    </lineage>
</organism>
<keyword evidence="1" id="KW-0472">Membrane</keyword>
<sequence>MPKNSFIPLLLIFTAITLLAVVLKVEPPQSLHEATLPQLGLFFIPLGIFLTIFTHLILKNWAKSAFLSLGLILLLFLKSLSILNSLIFFLGVLSIILILKFITKPPKARFYHSIKEEKLHLLKPLPKAKLPKLTRTTPKPKVRISRLENK</sequence>
<gene>
    <name evidence="2" type="ORF">UU29_C0005G0006</name>
</gene>
<evidence type="ECO:0000256" key="1">
    <source>
        <dbReference type="SAM" id="Phobius"/>
    </source>
</evidence>
<keyword evidence="1" id="KW-0812">Transmembrane</keyword>
<name>A0A0G0WGK1_9BACT</name>
<reference evidence="2 3" key="1">
    <citation type="journal article" date="2015" name="Nature">
        <title>rRNA introns, odd ribosomes, and small enigmatic genomes across a large radiation of phyla.</title>
        <authorList>
            <person name="Brown C.T."/>
            <person name="Hug L.A."/>
            <person name="Thomas B.C."/>
            <person name="Sharon I."/>
            <person name="Castelle C.J."/>
            <person name="Singh A."/>
            <person name="Wilkins M.J."/>
            <person name="Williams K.H."/>
            <person name="Banfield J.F."/>
        </authorList>
    </citation>
    <scope>NUCLEOTIDE SEQUENCE [LARGE SCALE GENOMIC DNA]</scope>
</reference>
<feature type="transmembrane region" description="Helical" evidence="1">
    <location>
        <begin position="40"/>
        <end position="58"/>
    </location>
</feature>
<feature type="transmembrane region" description="Helical" evidence="1">
    <location>
        <begin position="86"/>
        <end position="103"/>
    </location>
</feature>
<protein>
    <submittedName>
        <fullName evidence="2">Uncharacterized protein</fullName>
    </submittedName>
</protein>
<evidence type="ECO:0000313" key="3">
    <source>
        <dbReference type="Proteomes" id="UP000034601"/>
    </source>
</evidence>
<dbReference type="EMBL" id="LCAB01000005">
    <property type="protein sequence ID" value="KKR83425.1"/>
    <property type="molecule type" value="Genomic_DNA"/>
</dbReference>
<dbReference type="AlphaFoldDB" id="A0A0G0WGK1"/>